<feature type="non-terminal residue" evidence="2">
    <location>
        <position position="268"/>
    </location>
</feature>
<dbReference type="AlphaFoldDB" id="A0A0G4MV62"/>
<keyword evidence="3" id="KW-1185">Reference proteome</keyword>
<feature type="region of interest" description="Disordered" evidence="1">
    <location>
        <begin position="246"/>
        <end position="268"/>
    </location>
</feature>
<feature type="compositionally biased region" description="Basic and acidic residues" evidence="1">
    <location>
        <begin position="27"/>
        <end position="42"/>
    </location>
</feature>
<gene>
    <name evidence="2" type="ORF">BN1708_007690</name>
</gene>
<sequence>HSRHISNFVGTAEVAGERACSIEGEEYTERDLNDERDAQGEDCRAEYGAEGAERDARAEGLYTESAAEVAPGVACERKGGLLEGKDGDHNETPADGVEDAPCCGVRCAEGDDGHDEPEIESVAHGRFSPGDEAWTEKDEQSGQGWAGGRGLGVLCVTVLAGTAPDKVKQADERRNQVAGELYTSLQVHGRLVFANVKSRDEEQVKDDIYGKLGWADDQWHIGLIEGPCSAFVENLDNDANVGVDIGSDDQGGVNVGDPELGKRAIKSR</sequence>
<evidence type="ECO:0000313" key="2">
    <source>
        <dbReference type="EMBL" id="CRK38226.1"/>
    </source>
</evidence>
<name>A0A0G4MV62_VERLO</name>
<evidence type="ECO:0000256" key="1">
    <source>
        <dbReference type="SAM" id="MobiDB-lite"/>
    </source>
</evidence>
<feature type="region of interest" description="Disordered" evidence="1">
    <location>
        <begin position="125"/>
        <end position="144"/>
    </location>
</feature>
<reference evidence="2 3" key="1">
    <citation type="submission" date="2015-05" db="EMBL/GenBank/DDBJ databases">
        <authorList>
            <person name="Wang D.B."/>
            <person name="Wang M."/>
        </authorList>
    </citation>
    <scope>NUCLEOTIDE SEQUENCE [LARGE SCALE GENOMIC DNA]</scope>
    <source>
        <strain evidence="2">VL1</strain>
    </source>
</reference>
<evidence type="ECO:0000313" key="3">
    <source>
        <dbReference type="Proteomes" id="UP000044602"/>
    </source>
</evidence>
<dbReference type="Proteomes" id="UP000044602">
    <property type="component" value="Unassembled WGS sequence"/>
</dbReference>
<organism evidence="2 3">
    <name type="scientific">Verticillium longisporum</name>
    <name type="common">Verticillium dahliae var. longisporum</name>
    <dbReference type="NCBI Taxonomy" id="100787"/>
    <lineage>
        <taxon>Eukaryota</taxon>
        <taxon>Fungi</taxon>
        <taxon>Dikarya</taxon>
        <taxon>Ascomycota</taxon>
        <taxon>Pezizomycotina</taxon>
        <taxon>Sordariomycetes</taxon>
        <taxon>Hypocreomycetidae</taxon>
        <taxon>Glomerellales</taxon>
        <taxon>Plectosphaerellaceae</taxon>
        <taxon>Verticillium</taxon>
    </lineage>
</organism>
<feature type="non-terminal residue" evidence="2">
    <location>
        <position position="1"/>
    </location>
</feature>
<protein>
    <submittedName>
        <fullName evidence="2">Uncharacterized protein</fullName>
    </submittedName>
</protein>
<accession>A0A0G4MV62</accession>
<dbReference type="EMBL" id="CVQH01025305">
    <property type="protein sequence ID" value="CRK38226.1"/>
    <property type="molecule type" value="Genomic_DNA"/>
</dbReference>
<proteinExistence type="predicted"/>
<feature type="region of interest" description="Disordered" evidence="1">
    <location>
        <begin position="23"/>
        <end position="42"/>
    </location>
</feature>